<dbReference type="EMBL" id="BJLF01000018">
    <property type="protein sequence ID" value="GEA52337.1"/>
    <property type="molecule type" value="Genomic_DNA"/>
</dbReference>
<evidence type="ECO:0000313" key="1">
    <source>
        <dbReference type="EMBL" id="GEA52337.1"/>
    </source>
</evidence>
<keyword evidence="2" id="KW-1185">Reference proteome</keyword>
<dbReference type="AlphaFoldDB" id="A0A4Y3HYY6"/>
<protein>
    <submittedName>
        <fullName evidence="1">Uncharacterized protein</fullName>
    </submittedName>
</protein>
<reference evidence="1 2" key="1">
    <citation type="submission" date="2019-06" db="EMBL/GenBank/DDBJ databases">
        <title>Whole genome shotgun sequence of Vibrio inusitatus NBRC 102082.</title>
        <authorList>
            <person name="Hosoyama A."/>
            <person name="Uohara A."/>
            <person name="Ohji S."/>
            <person name="Ichikawa N."/>
        </authorList>
    </citation>
    <scope>NUCLEOTIDE SEQUENCE [LARGE SCALE GENOMIC DNA]</scope>
    <source>
        <strain evidence="1 2">NBRC 102082</strain>
    </source>
</reference>
<accession>A0A4Y3HYY6</accession>
<comment type="caution">
    <text evidence="1">The sequence shown here is derived from an EMBL/GenBank/DDBJ whole genome shotgun (WGS) entry which is preliminary data.</text>
</comment>
<sequence length="45" mass="5155">MLGYDIQWPHISQQDWIDANVAGVELDLAPLIKIFDAAIFIEKQK</sequence>
<proteinExistence type="predicted"/>
<name>A0A4Y3HYY6_9VIBR</name>
<dbReference type="Proteomes" id="UP000318717">
    <property type="component" value="Unassembled WGS sequence"/>
</dbReference>
<evidence type="ECO:0000313" key="2">
    <source>
        <dbReference type="Proteomes" id="UP000318717"/>
    </source>
</evidence>
<gene>
    <name evidence="1" type="ORF">VIN01S_31410</name>
</gene>
<organism evidence="1 2">
    <name type="scientific">Vibrio inusitatus NBRC 102082</name>
    <dbReference type="NCBI Taxonomy" id="1219070"/>
    <lineage>
        <taxon>Bacteria</taxon>
        <taxon>Pseudomonadati</taxon>
        <taxon>Pseudomonadota</taxon>
        <taxon>Gammaproteobacteria</taxon>
        <taxon>Vibrionales</taxon>
        <taxon>Vibrionaceae</taxon>
        <taxon>Vibrio</taxon>
    </lineage>
</organism>